<keyword evidence="4" id="KW-1185">Reference proteome</keyword>
<dbReference type="KEGG" id="sbh:SBI_08209"/>
<dbReference type="AlphaFoldDB" id="D7CIE9"/>
<proteinExistence type="predicted"/>
<feature type="compositionally biased region" description="Low complexity" evidence="1">
    <location>
        <begin position="181"/>
        <end position="191"/>
    </location>
</feature>
<feature type="transmembrane region" description="Helical" evidence="2">
    <location>
        <begin position="75"/>
        <end position="96"/>
    </location>
</feature>
<keyword evidence="2" id="KW-1133">Transmembrane helix</keyword>
<dbReference type="RefSeq" id="WP_014180777.1">
    <property type="nucleotide sequence ID" value="NC_016582.1"/>
</dbReference>
<keyword evidence="2" id="KW-0472">Membrane</keyword>
<evidence type="ECO:0000313" key="3">
    <source>
        <dbReference type="EMBL" id="ADI11327.1"/>
    </source>
</evidence>
<evidence type="ECO:0000256" key="2">
    <source>
        <dbReference type="SAM" id="Phobius"/>
    </source>
</evidence>
<gene>
    <name evidence="3" type="ordered locus">SBI_08209</name>
</gene>
<organism evidence="3 4">
    <name type="scientific">Streptomyces bingchenggensis (strain BCW-1)</name>
    <dbReference type="NCBI Taxonomy" id="749414"/>
    <lineage>
        <taxon>Bacteria</taxon>
        <taxon>Bacillati</taxon>
        <taxon>Actinomycetota</taxon>
        <taxon>Actinomycetes</taxon>
        <taxon>Kitasatosporales</taxon>
        <taxon>Streptomycetaceae</taxon>
        <taxon>Streptomyces</taxon>
    </lineage>
</organism>
<dbReference type="PATRIC" id="fig|749414.3.peg.8443"/>
<evidence type="ECO:0000313" key="4">
    <source>
        <dbReference type="Proteomes" id="UP000000377"/>
    </source>
</evidence>
<feature type="transmembrane region" description="Helical" evidence="2">
    <location>
        <begin position="146"/>
        <end position="173"/>
    </location>
</feature>
<reference evidence="3 4" key="1">
    <citation type="journal article" date="2010" name="J. Bacteriol.">
        <title>Genome sequence of the milbemycin-producing bacterium Streptomyces bingchenggensis.</title>
        <authorList>
            <person name="Wang X.J."/>
            <person name="Yan Y.J."/>
            <person name="Zhang B."/>
            <person name="An J."/>
            <person name="Wang J.J."/>
            <person name="Tian J."/>
            <person name="Jiang L."/>
            <person name="Chen Y.H."/>
            <person name="Huang S.X."/>
            <person name="Yin M."/>
            <person name="Zhang J."/>
            <person name="Gao A.L."/>
            <person name="Liu C.X."/>
            <person name="Zhu Z.X."/>
            <person name="Xiang W.S."/>
        </authorList>
    </citation>
    <scope>NUCLEOTIDE SEQUENCE [LARGE SCALE GENOMIC DNA]</scope>
    <source>
        <strain evidence="3 4">BCW-1</strain>
    </source>
</reference>
<name>D7CIE9_STRBB</name>
<keyword evidence="2" id="KW-0812">Transmembrane</keyword>
<dbReference type="EMBL" id="CP002047">
    <property type="protein sequence ID" value="ADI11327.1"/>
    <property type="molecule type" value="Genomic_DNA"/>
</dbReference>
<evidence type="ECO:0008006" key="5">
    <source>
        <dbReference type="Google" id="ProtNLM"/>
    </source>
</evidence>
<dbReference type="eggNOG" id="ENOG50342GI">
    <property type="taxonomic scope" value="Bacteria"/>
</dbReference>
<feature type="transmembrane region" description="Helical" evidence="2">
    <location>
        <begin position="40"/>
        <end position="63"/>
    </location>
</feature>
<evidence type="ECO:0000256" key="1">
    <source>
        <dbReference type="SAM" id="MobiDB-lite"/>
    </source>
</evidence>
<dbReference type="Proteomes" id="UP000000377">
    <property type="component" value="Chromosome"/>
</dbReference>
<sequence length="201" mass="21307">MTSKLVGVQSPALIAPLLLVLYGLLRLVDGLDGEHGPGLAWNLGHTLFFIGFALFGVVTVRLRQPVPAATMRRRLLANVAAAVSLFGVACFLWVILGDLFADLDTAAPLPEPLEMIGPLAFQLGWLTLLVMLVAAKPRLLPVWSPLLVLVGFLLFAANLDLLPIGALLLMAGLTPVARISRPPSATAPRAAGLPEENPSSR</sequence>
<protein>
    <recommendedName>
        <fullName evidence="5">Integral membrane protein</fullName>
    </recommendedName>
</protein>
<feature type="transmembrane region" description="Helical" evidence="2">
    <location>
        <begin position="116"/>
        <end position="134"/>
    </location>
</feature>
<dbReference type="HOGENOM" id="CLU_122809_0_0_11"/>
<accession>D7CIE9</accession>
<feature type="region of interest" description="Disordered" evidence="1">
    <location>
        <begin position="181"/>
        <end position="201"/>
    </location>
</feature>